<dbReference type="GO" id="GO:0016592">
    <property type="term" value="C:mediator complex"/>
    <property type="evidence" value="ECO:0007669"/>
    <property type="project" value="InterPro"/>
</dbReference>
<dbReference type="InterPro" id="IPR019035">
    <property type="entry name" value="Mediator_Med12"/>
</dbReference>
<dbReference type="STRING" id="933852.A0A0C3BED5"/>
<evidence type="ECO:0000256" key="8">
    <source>
        <dbReference type="SAM" id="MobiDB-lite"/>
    </source>
</evidence>
<evidence type="ECO:0000256" key="2">
    <source>
        <dbReference type="ARBA" id="ARBA00010289"/>
    </source>
</evidence>
<dbReference type="Proteomes" id="UP000054097">
    <property type="component" value="Unassembled WGS sequence"/>
</dbReference>
<dbReference type="EMBL" id="KN824287">
    <property type="protein sequence ID" value="KIM29831.1"/>
    <property type="molecule type" value="Genomic_DNA"/>
</dbReference>
<name>A0A0C3BED5_SERVB</name>
<evidence type="ECO:0000259" key="9">
    <source>
        <dbReference type="SMART" id="SM01281"/>
    </source>
</evidence>
<dbReference type="Pfam" id="PF09497">
    <property type="entry name" value="Med12"/>
    <property type="match status" value="1"/>
</dbReference>
<reference evidence="11" key="2">
    <citation type="submission" date="2015-01" db="EMBL/GenBank/DDBJ databases">
        <title>Evolutionary Origins and Diversification of the Mycorrhizal Mutualists.</title>
        <authorList>
            <consortium name="DOE Joint Genome Institute"/>
            <consortium name="Mycorrhizal Genomics Consortium"/>
            <person name="Kohler A."/>
            <person name="Kuo A."/>
            <person name="Nagy L.G."/>
            <person name="Floudas D."/>
            <person name="Copeland A."/>
            <person name="Barry K.W."/>
            <person name="Cichocki N."/>
            <person name="Veneault-Fourrey C."/>
            <person name="LaButti K."/>
            <person name="Lindquist E.A."/>
            <person name="Lipzen A."/>
            <person name="Lundell T."/>
            <person name="Morin E."/>
            <person name="Murat C."/>
            <person name="Riley R."/>
            <person name="Ohm R."/>
            <person name="Sun H."/>
            <person name="Tunlid A."/>
            <person name="Henrissat B."/>
            <person name="Grigoriev I.V."/>
            <person name="Hibbett D.S."/>
            <person name="Martin F."/>
        </authorList>
    </citation>
    <scope>NUCLEOTIDE SEQUENCE [LARGE SCALE GENOMIC DNA]</scope>
    <source>
        <strain evidence="11">MAFF 305830</strain>
    </source>
</reference>
<keyword evidence="5" id="KW-0804">Transcription</keyword>
<feature type="domain" description="Mediator complex subunit Med12" evidence="9">
    <location>
        <begin position="37"/>
        <end position="99"/>
    </location>
</feature>
<dbReference type="PANTHER" id="PTHR46567">
    <property type="entry name" value="MEDIATOR OF RNA POLYMERASE II TRANSCRIPTION SUBUNIT 12"/>
    <property type="match status" value="1"/>
</dbReference>
<dbReference type="HOGENOM" id="CLU_275964_0_0_1"/>
<evidence type="ECO:0000256" key="7">
    <source>
        <dbReference type="ARBA" id="ARBA00032010"/>
    </source>
</evidence>
<keyword evidence="6" id="KW-0539">Nucleus</keyword>
<gene>
    <name evidence="10" type="ORF">M408DRAFT_22702</name>
</gene>
<dbReference type="OrthoDB" id="20828at2759"/>
<feature type="region of interest" description="Disordered" evidence="8">
    <location>
        <begin position="1047"/>
        <end position="1155"/>
    </location>
</feature>
<comment type="similarity">
    <text evidence="2">Belongs to the Mediator complex subunit 12 family.</text>
</comment>
<evidence type="ECO:0000313" key="10">
    <source>
        <dbReference type="EMBL" id="KIM29831.1"/>
    </source>
</evidence>
<dbReference type="PANTHER" id="PTHR46567:SF1">
    <property type="entry name" value="MEDIATOR OF RNA POLYMERASE II TRANSCRIPTION SUBUNIT 12"/>
    <property type="match status" value="1"/>
</dbReference>
<keyword evidence="11" id="KW-1185">Reference proteome</keyword>
<dbReference type="SMART" id="SM01281">
    <property type="entry name" value="Med12"/>
    <property type="match status" value="1"/>
</dbReference>
<evidence type="ECO:0000256" key="4">
    <source>
        <dbReference type="ARBA" id="ARBA00023015"/>
    </source>
</evidence>
<evidence type="ECO:0000256" key="1">
    <source>
        <dbReference type="ARBA" id="ARBA00004123"/>
    </source>
</evidence>
<evidence type="ECO:0000256" key="6">
    <source>
        <dbReference type="ARBA" id="ARBA00023242"/>
    </source>
</evidence>
<organism evidence="10 11">
    <name type="scientific">Serendipita vermifera MAFF 305830</name>
    <dbReference type="NCBI Taxonomy" id="933852"/>
    <lineage>
        <taxon>Eukaryota</taxon>
        <taxon>Fungi</taxon>
        <taxon>Dikarya</taxon>
        <taxon>Basidiomycota</taxon>
        <taxon>Agaricomycotina</taxon>
        <taxon>Agaricomycetes</taxon>
        <taxon>Sebacinales</taxon>
        <taxon>Serendipitaceae</taxon>
        <taxon>Serendipita</taxon>
    </lineage>
</organism>
<dbReference type="GO" id="GO:0003712">
    <property type="term" value="F:transcription coregulator activity"/>
    <property type="evidence" value="ECO:0007669"/>
    <property type="project" value="InterPro"/>
</dbReference>
<keyword evidence="4" id="KW-0805">Transcription regulation</keyword>
<evidence type="ECO:0000256" key="5">
    <source>
        <dbReference type="ARBA" id="ARBA00023163"/>
    </source>
</evidence>
<reference evidence="10 11" key="1">
    <citation type="submission" date="2014-04" db="EMBL/GenBank/DDBJ databases">
        <authorList>
            <consortium name="DOE Joint Genome Institute"/>
            <person name="Kuo A."/>
            <person name="Zuccaro A."/>
            <person name="Kohler A."/>
            <person name="Nagy L.G."/>
            <person name="Floudas D."/>
            <person name="Copeland A."/>
            <person name="Barry K.W."/>
            <person name="Cichocki N."/>
            <person name="Veneault-Fourrey C."/>
            <person name="LaButti K."/>
            <person name="Lindquist E.A."/>
            <person name="Lipzen A."/>
            <person name="Lundell T."/>
            <person name="Morin E."/>
            <person name="Murat C."/>
            <person name="Sun H."/>
            <person name="Tunlid A."/>
            <person name="Henrissat B."/>
            <person name="Grigoriev I.V."/>
            <person name="Hibbett D.S."/>
            <person name="Martin F."/>
            <person name="Nordberg H.P."/>
            <person name="Cantor M.N."/>
            <person name="Hua S.X."/>
        </authorList>
    </citation>
    <scope>NUCLEOTIDE SEQUENCE [LARGE SCALE GENOMIC DNA]</scope>
    <source>
        <strain evidence="10 11">MAFF 305830</strain>
    </source>
</reference>
<sequence>MGVFKQESKNGLESLQDLMDKVIARRSQLYAVVEDQPLKLPSRMSATGDKKVQYYEKLSNPDVPLHELTRVQHQLRTADSLEAIYAQKVPADRTFWYIRALGAIEVVGKYKPGAAGNHSGVIPEWTAALTAFLKRQLSEIAMPAVSRTGTNIKQVFKKAKLSDPEGREAWIDKFSWSLELLRRLFDADLIDQPSFLAWVVTSMGHTEAMGPHQFIFLIRMVDEYFDSVASNRAFATPIIEACLSRFAEIDVSPVKQYATCILDELSSLILLNNLMLYHAMDDELLVSTVRSILRHLTTWISMSRVDRIVDVLLETNARLKEQTRKNAKPIISLLQELDRCCILSSNTKGRIQNELNEARKVLLSEHSSSSPAPPILPFILAAIQENSLEQPTDVATTMWYKNHAHANWGSASWDAVVAAVGSRAWDPSVPDQTMAERFTSLVRCIDAHLPDGIQDVIRIWFETTGAERMSEALDDEWHIIEHMALSLTCAGIISPQTALDGLVYPMWNRCFQPQKMADDSSPFLRTLPLASAILLCDSPRCSGDGDFVLQLEICRTRCSRPSNFPSILRATYALAALEQSPSKDPAVGEQIAAIRRRLIQDSYLRHTVLSRTQLQEEVFEKIIAEYPELKAALIPNLKESLQDMSVALQTGEEPMFASQWARVMTTVDFWSFPVAKLSLRLYLEQLRQKALRDQVASGGIQPLDDSYLESLASVLSEGQLSSSGISLMTELVRGAEPALPEKIVRHGLEQLSSCFSSTEPDDPVQFLAFAKEILRLIVTFRRIETTPAPLIWPADLQDEFLRKWADKVSALQQSIQENKKRLRGQDIQEIADTICVMMRVLHLFSELFGPDLGLKVVPLISTIIQLAVMFGGGVTYDDMTFSILMDTVCILMDDCSKETRIHVQNALTQVANIALPSHLPAPSRYRIESILPFNPQDKTVSNLGQARRVNGDLEYISTVRNQSWGWMESVDPQEPPSVLSTRVRSSAAMRLELFETTSKGESILSDKRISDTSKQAGDLWLFRDGMASEGLLARAWRESRTAAAWDVKSMDESITSERISSSRGFSPAASRSSAHMSTSSRRGSPSQNLRGHGIPTVETLDAEPLVDSKPPRTLKRKERVEEEDADGDVVMLEDHRVGSKTTQVKRPKNKVKVKR</sequence>
<accession>A0A0C3BED5</accession>
<comment type="subcellular location">
    <subcellularLocation>
        <location evidence="1">Nucleus</location>
    </subcellularLocation>
</comment>
<evidence type="ECO:0000313" key="11">
    <source>
        <dbReference type="Proteomes" id="UP000054097"/>
    </source>
</evidence>
<proteinExistence type="inferred from homology"/>
<feature type="compositionally biased region" description="Low complexity" evidence="8">
    <location>
        <begin position="1052"/>
        <end position="1084"/>
    </location>
</feature>
<dbReference type="GO" id="GO:0006357">
    <property type="term" value="P:regulation of transcription by RNA polymerase II"/>
    <property type="evidence" value="ECO:0007669"/>
    <property type="project" value="InterPro"/>
</dbReference>
<dbReference type="AlphaFoldDB" id="A0A0C3BED5"/>
<protein>
    <recommendedName>
        <fullName evidence="3">Mediator of RNA polymerase II transcription subunit 12</fullName>
    </recommendedName>
    <alternativeName>
        <fullName evidence="7">Mediator complex subunit 12</fullName>
    </alternativeName>
</protein>
<evidence type="ECO:0000256" key="3">
    <source>
        <dbReference type="ARBA" id="ARBA00019622"/>
    </source>
</evidence>
<feature type="compositionally biased region" description="Basic residues" evidence="8">
    <location>
        <begin position="1143"/>
        <end position="1155"/>
    </location>
</feature>